<dbReference type="Pfam" id="PF13292">
    <property type="entry name" value="DXP_synthase_N"/>
    <property type="match status" value="1"/>
</dbReference>
<dbReference type="Gene3D" id="3.40.50.970">
    <property type="match status" value="2"/>
</dbReference>
<feature type="domain" description="Transketolase-like pyrimidine-binding" evidence="11">
    <location>
        <begin position="298"/>
        <end position="463"/>
    </location>
</feature>
<feature type="binding site" evidence="10">
    <location>
        <position position="160"/>
    </location>
    <ligand>
        <name>thiamine diphosphate</name>
        <dbReference type="ChEBI" id="CHEBI:58937"/>
    </ligand>
</feature>
<evidence type="ECO:0000256" key="9">
    <source>
        <dbReference type="ARBA" id="ARBA00023229"/>
    </source>
</evidence>
<evidence type="ECO:0000256" key="5">
    <source>
        <dbReference type="ARBA" id="ARBA00022723"/>
    </source>
</evidence>
<keyword evidence="6 10" id="KW-0460">Magnesium</keyword>
<dbReference type="PANTHER" id="PTHR43322:SF5">
    <property type="entry name" value="1-DEOXY-D-XYLULOSE-5-PHOSPHATE SYNTHASE, CHLOROPLASTIC"/>
    <property type="match status" value="1"/>
</dbReference>
<comment type="catalytic activity">
    <reaction evidence="10">
        <text>D-glyceraldehyde 3-phosphate + pyruvate + H(+) = 1-deoxy-D-xylulose 5-phosphate + CO2</text>
        <dbReference type="Rhea" id="RHEA:12605"/>
        <dbReference type="ChEBI" id="CHEBI:15361"/>
        <dbReference type="ChEBI" id="CHEBI:15378"/>
        <dbReference type="ChEBI" id="CHEBI:16526"/>
        <dbReference type="ChEBI" id="CHEBI:57792"/>
        <dbReference type="ChEBI" id="CHEBI:59776"/>
        <dbReference type="EC" id="2.2.1.7"/>
    </reaction>
</comment>
<dbReference type="SUPFAM" id="SSF52518">
    <property type="entry name" value="Thiamin diphosphate-binding fold (THDP-binding)"/>
    <property type="match status" value="2"/>
</dbReference>
<evidence type="ECO:0000256" key="7">
    <source>
        <dbReference type="ARBA" id="ARBA00022977"/>
    </source>
</evidence>
<dbReference type="NCBIfam" id="TIGR00204">
    <property type="entry name" value="dxs"/>
    <property type="match status" value="1"/>
</dbReference>
<gene>
    <name evidence="10" type="primary">dxs</name>
    <name evidence="12" type="ordered locus">Ilyop_1716</name>
</gene>
<comment type="pathway">
    <text evidence="1 10">Metabolic intermediate biosynthesis; 1-deoxy-D-xylulose 5-phosphate biosynthesis; 1-deoxy-D-xylulose 5-phosphate from D-glyceraldehyde 3-phosphate and pyruvate: step 1/1.</text>
</comment>
<dbReference type="Pfam" id="PF02779">
    <property type="entry name" value="Transket_pyr"/>
    <property type="match status" value="1"/>
</dbReference>
<dbReference type="InterPro" id="IPR005477">
    <property type="entry name" value="Dxylulose-5-P_synthase"/>
</dbReference>
<dbReference type="AlphaFoldDB" id="E3HA82"/>
<feature type="binding site" evidence="10">
    <location>
        <begin position="104"/>
        <end position="106"/>
    </location>
    <ligand>
        <name>thiamine diphosphate</name>
        <dbReference type="ChEBI" id="CHEBI:58937"/>
    </ligand>
</feature>
<feature type="binding site" evidence="10">
    <location>
        <begin position="132"/>
        <end position="133"/>
    </location>
    <ligand>
        <name>thiamine diphosphate</name>
        <dbReference type="ChEBI" id="CHEBI:58937"/>
    </ligand>
</feature>
<dbReference type="PROSITE" id="PS00801">
    <property type="entry name" value="TRANSKETOLASE_1"/>
    <property type="match status" value="1"/>
</dbReference>
<dbReference type="RefSeq" id="WP_013388154.1">
    <property type="nucleotide sequence ID" value="NC_014632.1"/>
</dbReference>
<dbReference type="Pfam" id="PF02780">
    <property type="entry name" value="Transketolase_C"/>
    <property type="match status" value="1"/>
</dbReference>
<dbReference type="UniPathway" id="UPA00064">
    <property type="reaction ID" value="UER00091"/>
</dbReference>
<dbReference type="InterPro" id="IPR009014">
    <property type="entry name" value="Transketo_C/PFOR_II"/>
</dbReference>
<dbReference type="SUPFAM" id="SSF52922">
    <property type="entry name" value="TK C-terminal domain-like"/>
    <property type="match status" value="1"/>
</dbReference>
<dbReference type="KEGG" id="ipo:Ilyop_1716"/>
<sequence>MNIKEMNINQIEKLAQEIRTQLIDVVSKNGGHLAPNLGVVELTLALHKVFDSPKDKILFDVGHQSYVHKIVTGRDKEFSTLRTRGGVGPFLNPEESEHDAFISGHAGSGLSAASGIAAANPDSKVIVVVGDASIANGTSLEALNDIGGRFRNLIILLNDNEMSIGENVGSLSRFFSKLLVSKTYMNLKDEVRTLVRKAKIGKRVGGVLKRAEHSVKQFFAPMSICEDLGFKFLGVIDGHDSNELIETFEKAKIMEGPILIHVKTQKGKGYSFAEKNQEKFHGISPFDVQTGNVRKGSSSYSQIFGEKICQMGEKDKDIYAISAAMVKGTGLVNFFEKFPERSHNVGIAEGHAVTFAGGLAISGKKPYVAIYSTFLQRAYSQLIHDISLQNLPVRFIVDRAGIVGEDGKTHQGVYDISYFLSIEGFTVIAPTTCRELEEALEISRNHTNGPMAIRIPRSTCYDIDGDKPLEFGKWKEMEKGKKNLYIATGSMLNELMVVKDELCKRGIGGTIVSAAFISPLDENYLVDNVKNYDNIFVLEEAYDKNSFGTSILEFLNDRGLYKKVYKISLESAKIPHGKRDDLLFENGLRGSKLVDRIEGCINANK</sequence>
<dbReference type="Proteomes" id="UP000006875">
    <property type="component" value="Chromosome"/>
</dbReference>
<dbReference type="InterPro" id="IPR033248">
    <property type="entry name" value="Transketolase_C"/>
</dbReference>
<dbReference type="HOGENOM" id="CLU_009227_1_4_0"/>
<proteinExistence type="inferred from homology"/>
<dbReference type="PANTHER" id="PTHR43322">
    <property type="entry name" value="1-D-DEOXYXYLULOSE 5-PHOSPHATE SYNTHASE-RELATED"/>
    <property type="match status" value="1"/>
</dbReference>
<dbReference type="EMBL" id="CP002281">
    <property type="protein sequence ID" value="ADO83487.1"/>
    <property type="molecule type" value="Genomic_DNA"/>
</dbReference>
<evidence type="ECO:0000256" key="2">
    <source>
        <dbReference type="ARBA" id="ARBA00011081"/>
    </source>
</evidence>
<feature type="binding site" evidence="10">
    <location>
        <position position="160"/>
    </location>
    <ligand>
        <name>Mg(2+)</name>
        <dbReference type="ChEBI" id="CHEBI:18420"/>
    </ligand>
</feature>
<comment type="cofactor">
    <cofactor evidence="10">
        <name>Mg(2+)</name>
        <dbReference type="ChEBI" id="CHEBI:18420"/>
    </cofactor>
    <text evidence="10">Binds 1 Mg(2+) ion per subunit.</text>
</comment>
<evidence type="ECO:0000313" key="13">
    <source>
        <dbReference type="Proteomes" id="UP000006875"/>
    </source>
</evidence>
<dbReference type="Gene3D" id="3.40.50.920">
    <property type="match status" value="1"/>
</dbReference>
<dbReference type="GO" id="GO:0019288">
    <property type="term" value="P:isopentenyl diphosphate biosynthetic process, methylerythritol 4-phosphate pathway"/>
    <property type="evidence" value="ECO:0007669"/>
    <property type="project" value="TreeGrafter"/>
</dbReference>
<dbReference type="EC" id="2.2.1.7" evidence="10"/>
<feature type="binding site" evidence="10">
    <location>
        <position position="63"/>
    </location>
    <ligand>
        <name>thiamine diphosphate</name>
        <dbReference type="ChEBI" id="CHEBI:58937"/>
    </ligand>
</feature>
<dbReference type="STRING" id="572544.Ilyop_1716"/>
<feature type="binding site" evidence="10">
    <location>
        <position position="349"/>
    </location>
    <ligand>
        <name>thiamine diphosphate</name>
        <dbReference type="ChEBI" id="CHEBI:58937"/>
    </ligand>
</feature>
<comment type="cofactor">
    <cofactor evidence="10">
        <name>thiamine diphosphate</name>
        <dbReference type="ChEBI" id="CHEBI:58937"/>
    </cofactor>
    <text evidence="10">Binds 1 thiamine pyrophosphate per subunit.</text>
</comment>
<keyword evidence="7 10" id="KW-0784">Thiamine biosynthesis</keyword>
<comment type="similarity">
    <text evidence="2 10">Belongs to the transketolase family. DXPS subfamily.</text>
</comment>
<evidence type="ECO:0000256" key="4">
    <source>
        <dbReference type="ARBA" id="ARBA00022679"/>
    </source>
</evidence>
<name>E3HA82_ILYPC</name>
<keyword evidence="5 10" id="KW-0479">Metal-binding</keyword>
<evidence type="ECO:0000259" key="11">
    <source>
        <dbReference type="SMART" id="SM00861"/>
    </source>
</evidence>
<dbReference type="SMART" id="SM00861">
    <property type="entry name" value="Transket_pyr"/>
    <property type="match status" value="1"/>
</dbReference>
<evidence type="ECO:0000313" key="12">
    <source>
        <dbReference type="EMBL" id="ADO83487.1"/>
    </source>
</evidence>
<dbReference type="InterPro" id="IPR005475">
    <property type="entry name" value="Transketolase-like_Pyr-bd"/>
</dbReference>
<organism evidence="12 13">
    <name type="scientific">Ilyobacter polytropus (strain ATCC 51220 / DSM 2926 / LMG 16218 / CuHBu1)</name>
    <dbReference type="NCBI Taxonomy" id="572544"/>
    <lineage>
        <taxon>Bacteria</taxon>
        <taxon>Fusobacteriati</taxon>
        <taxon>Fusobacteriota</taxon>
        <taxon>Fusobacteriia</taxon>
        <taxon>Fusobacteriales</taxon>
        <taxon>Fusobacteriaceae</taxon>
        <taxon>Ilyobacter</taxon>
    </lineage>
</organism>
<keyword evidence="8 10" id="KW-0786">Thiamine pyrophosphate</keyword>
<evidence type="ECO:0000256" key="6">
    <source>
        <dbReference type="ARBA" id="ARBA00022842"/>
    </source>
</evidence>
<dbReference type="CDD" id="cd02007">
    <property type="entry name" value="TPP_DXS"/>
    <property type="match status" value="1"/>
</dbReference>
<dbReference type="GO" id="GO:0030976">
    <property type="term" value="F:thiamine pyrophosphate binding"/>
    <property type="evidence" value="ECO:0007669"/>
    <property type="project" value="UniProtKB-UniRule"/>
</dbReference>
<dbReference type="InterPro" id="IPR049557">
    <property type="entry name" value="Transketolase_CS"/>
</dbReference>
<evidence type="ECO:0000256" key="3">
    <source>
        <dbReference type="ARBA" id="ARBA00011738"/>
    </source>
</evidence>
<dbReference type="GO" id="GO:0008661">
    <property type="term" value="F:1-deoxy-D-xylulose-5-phosphate synthase activity"/>
    <property type="evidence" value="ECO:0007669"/>
    <property type="project" value="UniProtKB-UniRule"/>
</dbReference>
<keyword evidence="13" id="KW-1185">Reference proteome</keyword>
<dbReference type="InterPro" id="IPR029061">
    <property type="entry name" value="THDP-binding"/>
</dbReference>
<evidence type="ECO:0000256" key="10">
    <source>
        <dbReference type="HAMAP-Rule" id="MF_00315"/>
    </source>
</evidence>
<keyword evidence="4 10" id="KW-0808">Transferase</keyword>
<protein>
    <recommendedName>
        <fullName evidence="10">1-deoxy-D-xylulose-5-phosphate synthase</fullName>
        <ecNumber evidence="10">2.2.1.7</ecNumber>
    </recommendedName>
    <alternativeName>
        <fullName evidence="10">1-deoxyxylulose-5-phosphate synthase</fullName>
        <shortName evidence="10">DXP synthase</shortName>
        <shortName evidence="10">DXPS</shortName>
    </alternativeName>
</protein>
<evidence type="ECO:0000256" key="1">
    <source>
        <dbReference type="ARBA" id="ARBA00004980"/>
    </source>
</evidence>
<accession>E3HA82</accession>
<reference evidence="12 13" key="1">
    <citation type="journal article" date="2010" name="Stand. Genomic Sci.">
        <title>Complete genome sequence of Ilyobacter polytropus type strain (CuHbu1).</title>
        <authorList>
            <person name="Sikorski J."/>
            <person name="Chertkov O."/>
            <person name="Lapidus A."/>
            <person name="Nolan M."/>
            <person name="Lucas S."/>
            <person name="Del Rio T.G."/>
            <person name="Tice H."/>
            <person name="Cheng J.F."/>
            <person name="Tapia R."/>
            <person name="Han C."/>
            <person name="Goodwin L."/>
            <person name="Pitluck S."/>
            <person name="Liolios K."/>
            <person name="Ivanova N."/>
            <person name="Mavromatis K."/>
            <person name="Mikhailova N."/>
            <person name="Pati A."/>
            <person name="Chen A."/>
            <person name="Palaniappan K."/>
            <person name="Land M."/>
            <person name="Hauser L."/>
            <person name="Chang Y.J."/>
            <person name="Jeffries C.D."/>
            <person name="Brambilla E."/>
            <person name="Yasawong M."/>
            <person name="Rohde M."/>
            <person name="Pukall R."/>
            <person name="Spring S."/>
            <person name="Goker M."/>
            <person name="Woyke T."/>
            <person name="Bristow J."/>
            <person name="Eisen J.A."/>
            <person name="Markowitz V."/>
            <person name="Hugenholtz P."/>
            <person name="Kyrpides N.C."/>
            <person name="Klenk H.P."/>
        </authorList>
    </citation>
    <scope>NUCLEOTIDE SEQUENCE [LARGE SCALE GENOMIC DNA]</scope>
    <source>
        <strain evidence="13">ATCC 51220 / DSM 2926 / LMG 16218 / CuHBu1</strain>
    </source>
</reference>
<dbReference type="GO" id="GO:0005829">
    <property type="term" value="C:cytosol"/>
    <property type="evidence" value="ECO:0007669"/>
    <property type="project" value="TreeGrafter"/>
</dbReference>
<dbReference type="GO" id="GO:0016114">
    <property type="term" value="P:terpenoid biosynthetic process"/>
    <property type="evidence" value="ECO:0007669"/>
    <property type="project" value="UniProtKB-UniRule"/>
</dbReference>
<feature type="binding site" evidence="10">
    <location>
        <position position="270"/>
    </location>
    <ligand>
        <name>thiamine diphosphate</name>
        <dbReference type="ChEBI" id="CHEBI:58937"/>
    </ligand>
</feature>
<dbReference type="NCBIfam" id="NF003933">
    <property type="entry name" value="PRK05444.2-2"/>
    <property type="match status" value="1"/>
</dbReference>
<comment type="subunit">
    <text evidence="3 10">Homodimer.</text>
</comment>
<comment type="function">
    <text evidence="10">Catalyzes the acyloin condensation reaction between C atoms 2 and 3 of pyruvate and glyceraldehyde 3-phosphate to yield 1-deoxy-D-xylulose-5-phosphate (DXP).</text>
</comment>
<dbReference type="eggNOG" id="COG1154">
    <property type="taxonomic scope" value="Bacteria"/>
</dbReference>
<dbReference type="CDD" id="cd07033">
    <property type="entry name" value="TPP_PYR_DXS_TK_like"/>
    <property type="match status" value="1"/>
</dbReference>
<dbReference type="GO" id="GO:0009228">
    <property type="term" value="P:thiamine biosynthetic process"/>
    <property type="evidence" value="ECO:0007669"/>
    <property type="project" value="UniProtKB-UniRule"/>
</dbReference>
<dbReference type="HAMAP" id="MF_00315">
    <property type="entry name" value="DXP_synth"/>
    <property type="match status" value="1"/>
</dbReference>
<feature type="binding site" evidence="10">
    <location>
        <position position="131"/>
    </location>
    <ligand>
        <name>Mg(2+)</name>
        <dbReference type="ChEBI" id="CHEBI:18420"/>
    </ligand>
</feature>
<evidence type="ECO:0000256" key="8">
    <source>
        <dbReference type="ARBA" id="ARBA00023052"/>
    </source>
</evidence>
<dbReference type="GO" id="GO:0000287">
    <property type="term" value="F:magnesium ion binding"/>
    <property type="evidence" value="ECO:0007669"/>
    <property type="project" value="UniProtKB-UniRule"/>
</dbReference>
<keyword evidence="9 10" id="KW-0414">Isoprene biosynthesis</keyword>